<gene>
    <name evidence="1" type="ORF">FPL14_02690</name>
</gene>
<dbReference type="EMBL" id="CP041969">
    <property type="protein sequence ID" value="QMV40227.1"/>
    <property type="molecule type" value="Genomic_DNA"/>
</dbReference>
<keyword evidence="2" id="KW-1185">Reference proteome</keyword>
<dbReference type="Proteomes" id="UP000515679">
    <property type="component" value="Chromosome"/>
</dbReference>
<organism evidence="1 2">
    <name type="scientific">Cohnella cholangitidis</name>
    <dbReference type="NCBI Taxonomy" id="2598458"/>
    <lineage>
        <taxon>Bacteria</taxon>
        <taxon>Bacillati</taxon>
        <taxon>Bacillota</taxon>
        <taxon>Bacilli</taxon>
        <taxon>Bacillales</taxon>
        <taxon>Paenibacillaceae</taxon>
        <taxon>Cohnella</taxon>
    </lineage>
</organism>
<sequence length="97" mass="11443">MDFDLDYYGYQNEKGQLSNIIKEFVEVGIPKLKPLKKGYKIKTHQVIVDELNKYGVFQISPKKSGIVLEKTIVVPMKKFFNKRIRTKYLLKKEKSMK</sequence>
<dbReference type="AlphaFoldDB" id="A0A7G5BTE3"/>
<evidence type="ECO:0000313" key="2">
    <source>
        <dbReference type="Proteomes" id="UP000515679"/>
    </source>
</evidence>
<name>A0A7G5BTE3_9BACL</name>
<dbReference type="KEGG" id="cchl:FPL14_02690"/>
<protein>
    <submittedName>
        <fullName evidence="1">Uncharacterized protein</fullName>
    </submittedName>
</protein>
<reference evidence="1 2" key="1">
    <citation type="submission" date="2019-07" db="EMBL/GenBank/DDBJ databases">
        <authorList>
            <person name="Kim J.K."/>
            <person name="Cheong H.-M."/>
            <person name="Choi Y."/>
            <person name="Hwang K.J."/>
            <person name="Lee S."/>
            <person name="Choi C."/>
        </authorList>
    </citation>
    <scope>NUCLEOTIDE SEQUENCE [LARGE SCALE GENOMIC DNA]</scope>
    <source>
        <strain evidence="1 2">KS 22</strain>
    </source>
</reference>
<evidence type="ECO:0000313" key="1">
    <source>
        <dbReference type="EMBL" id="QMV40227.1"/>
    </source>
</evidence>
<dbReference type="RefSeq" id="WP_182301580.1">
    <property type="nucleotide sequence ID" value="NZ_CP041969.1"/>
</dbReference>
<accession>A0A7G5BTE3</accession>
<proteinExistence type="predicted"/>